<organism evidence="1 2">
    <name type="scientific">Acropora cervicornis</name>
    <name type="common">Staghorn coral</name>
    <dbReference type="NCBI Taxonomy" id="6130"/>
    <lineage>
        <taxon>Eukaryota</taxon>
        <taxon>Metazoa</taxon>
        <taxon>Cnidaria</taxon>
        <taxon>Anthozoa</taxon>
        <taxon>Hexacorallia</taxon>
        <taxon>Scleractinia</taxon>
        <taxon>Astrocoeniina</taxon>
        <taxon>Acroporidae</taxon>
        <taxon>Acropora</taxon>
    </lineage>
</organism>
<dbReference type="SUPFAM" id="SSF54236">
    <property type="entry name" value="Ubiquitin-like"/>
    <property type="match status" value="1"/>
</dbReference>
<sequence>MDLNVKLTCLDSGKIECIIVTLDEWDHMCVKDLKKTLEDEIQVPVCDQILSYQDLQLNDDLFPLKKLYFRQGDIVSVSCSTQGDILNIKSLLKEIKNFAEEIKSKDQSELLTVSLAKDFRTCYLSYDNIHRALENLSFTFFIPWKNAKSVVHRHYFVQEGGFDAFMEVLKFAGKRYRMEEKPHPRKLLGMLKETKPSEVVEGLKELNNEQMILQMHCLSLLWNFSETLHDRRLVLQKGGLQLVIKALMLDPNVHSLPSDEYYEVASINETAVGCLVQYAEFPDCQEVISKSSETVSKLMLMVGSHLQERNDSDLLMFISTYNKYAAQIAANTLFCCACSLHTPRILVESGIHKRMINLLKLLSDHDLALSYFCTLFLARIRASALVWMDSQTAQSIDERISFFLAKHEPNDVSKWEAEHNYVWVSMIPFVSLAFSGQQVKSDPLPESDGNEEQCEDEDHCQATSNAIQDNADGPNLLPEKALFMEKNKENLVSHCFGDENIDTKKQFPETGNSDSAANDSCSHHSLAIATDDRPRMMLGSKQTQKLGLFTLQHMLASSGNRQLVENERLLSLLYCLCWHVNDGGQLKAQLRKHWTPSPASLSVICKSSLAFVFGLEAAWTM</sequence>
<accession>A0AAD9R3A4</accession>
<dbReference type="Proteomes" id="UP001249851">
    <property type="component" value="Unassembled WGS sequence"/>
</dbReference>
<comment type="caution">
    <text evidence="1">The sequence shown here is derived from an EMBL/GenBank/DDBJ whole genome shotgun (WGS) entry which is preliminary data.</text>
</comment>
<dbReference type="InterPro" id="IPR011989">
    <property type="entry name" value="ARM-like"/>
</dbReference>
<dbReference type="Gene3D" id="1.25.10.10">
    <property type="entry name" value="Leucine-rich Repeat Variant"/>
    <property type="match status" value="1"/>
</dbReference>
<evidence type="ECO:0000313" key="1">
    <source>
        <dbReference type="EMBL" id="KAK2572048.1"/>
    </source>
</evidence>
<proteinExistence type="predicted"/>
<dbReference type="SUPFAM" id="SSF48371">
    <property type="entry name" value="ARM repeat"/>
    <property type="match status" value="1"/>
</dbReference>
<dbReference type="CDD" id="cd17039">
    <property type="entry name" value="Ubl_ubiquitin_like"/>
    <property type="match status" value="1"/>
</dbReference>
<gene>
    <name evidence="1" type="ORF">P5673_003482</name>
</gene>
<dbReference type="InterPro" id="IPR016024">
    <property type="entry name" value="ARM-type_fold"/>
</dbReference>
<dbReference type="InterPro" id="IPR029071">
    <property type="entry name" value="Ubiquitin-like_domsf"/>
</dbReference>
<dbReference type="AlphaFoldDB" id="A0AAD9R3A4"/>
<evidence type="ECO:0000313" key="2">
    <source>
        <dbReference type="Proteomes" id="UP001249851"/>
    </source>
</evidence>
<keyword evidence="2" id="KW-1185">Reference proteome</keyword>
<reference evidence="1" key="2">
    <citation type="journal article" date="2023" name="Science">
        <title>Genomic signatures of disease resistance in endangered staghorn corals.</title>
        <authorList>
            <person name="Vollmer S.V."/>
            <person name="Selwyn J.D."/>
            <person name="Despard B.A."/>
            <person name="Roesel C.L."/>
        </authorList>
    </citation>
    <scope>NUCLEOTIDE SEQUENCE</scope>
    <source>
        <strain evidence="1">K2</strain>
    </source>
</reference>
<name>A0AAD9R3A4_ACRCE</name>
<protein>
    <recommendedName>
        <fullName evidence="3">Ubiquitin-like domain-containing protein</fullName>
    </recommendedName>
</protein>
<evidence type="ECO:0008006" key="3">
    <source>
        <dbReference type="Google" id="ProtNLM"/>
    </source>
</evidence>
<reference evidence="1" key="1">
    <citation type="journal article" date="2023" name="G3 (Bethesda)">
        <title>Whole genome assembly and annotation of the endangered Caribbean coral Acropora cervicornis.</title>
        <authorList>
            <person name="Selwyn J.D."/>
            <person name="Vollmer S.V."/>
        </authorList>
    </citation>
    <scope>NUCLEOTIDE SEQUENCE</scope>
    <source>
        <strain evidence="1">K2</strain>
    </source>
</reference>
<dbReference type="EMBL" id="JARQWQ010000005">
    <property type="protein sequence ID" value="KAK2572048.1"/>
    <property type="molecule type" value="Genomic_DNA"/>
</dbReference>